<evidence type="ECO:0000313" key="3">
    <source>
        <dbReference type="EMBL" id="WEK41441.1"/>
    </source>
</evidence>
<dbReference type="Proteomes" id="UP001213664">
    <property type="component" value="Chromosome"/>
</dbReference>
<reference evidence="3" key="1">
    <citation type="submission" date="2023-03" db="EMBL/GenBank/DDBJ databases">
        <title>Andean soil-derived lignocellulolytic bacterial consortium as a source of novel taxa and putative plastic-active enzymes.</title>
        <authorList>
            <person name="Diaz-Garcia L."/>
            <person name="Chuvochina M."/>
            <person name="Feuerriegel G."/>
            <person name="Bunk B."/>
            <person name="Sproer C."/>
            <person name="Streit W.R."/>
            <person name="Rodriguez L.M."/>
            <person name="Overmann J."/>
            <person name="Jimenez D.J."/>
        </authorList>
    </citation>
    <scope>NUCLEOTIDE SEQUENCE</scope>
    <source>
        <strain evidence="3">MAG 833</strain>
    </source>
</reference>
<dbReference type="Pfam" id="PF06429">
    <property type="entry name" value="Flg_bbr_C"/>
    <property type="match status" value="1"/>
</dbReference>
<protein>
    <submittedName>
        <fullName evidence="3">Flagellar basal body rod C-terminal domain-containing protein</fullName>
    </submittedName>
</protein>
<name>A0AAJ5WZS3_9CAUL</name>
<comment type="similarity">
    <text evidence="1">Belongs to the flagella basal body rod proteins family.</text>
</comment>
<dbReference type="EMBL" id="CP119326">
    <property type="protein sequence ID" value="WEK41441.1"/>
    <property type="molecule type" value="Genomic_DNA"/>
</dbReference>
<evidence type="ECO:0000256" key="1">
    <source>
        <dbReference type="ARBA" id="ARBA00009677"/>
    </source>
</evidence>
<dbReference type="AlphaFoldDB" id="A0AAJ5WZS3"/>
<gene>
    <name evidence="3" type="ORF">P0Y50_07490</name>
</gene>
<sequence length="69" mass="7322">MQALSIAAAGMADAQQRFETSARRTAQAPLDDTAEAVVDQIEAKTAFKANAAVLRTADDMTRTLLDILA</sequence>
<accession>A0AAJ5WZS3</accession>
<evidence type="ECO:0000313" key="4">
    <source>
        <dbReference type="Proteomes" id="UP001213664"/>
    </source>
</evidence>
<keyword evidence="3" id="KW-0966">Cell projection</keyword>
<keyword evidence="3" id="KW-0969">Cilium</keyword>
<dbReference type="InterPro" id="IPR010930">
    <property type="entry name" value="Flg_bb/hook_C_dom"/>
</dbReference>
<keyword evidence="3" id="KW-0282">Flagellum</keyword>
<evidence type="ECO:0000259" key="2">
    <source>
        <dbReference type="Pfam" id="PF06429"/>
    </source>
</evidence>
<feature type="domain" description="Flagellar basal-body/hook protein C-terminal" evidence="2">
    <location>
        <begin position="32"/>
        <end position="66"/>
    </location>
</feature>
<organism evidence="3 4">
    <name type="scientific">Candidatus Brevundimonas colombiensis</name>
    <dbReference type="NCBI Taxonomy" id="3121376"/>
    <lineage>
        <taxon>Bacteria</taxon>
        <taxon>Pseudomonadati</taxon>
        <taxon>Pseudomonadota</taxon>
        <taxon>Alphaproteobacteria</taxon>
        <taxon>Caulobacterales</taxon>
        <taxon>Caulobacteraceae</taxon>
        <taxon>Brevundimonas</taxon>
    </lineage>
</organism>
<proteinExistence type="inferred from homology"/>